<sequence length="273" mass="29720">MNTITTKDGTRIAYQDGGDGQPILFSHGWPLSGNAWDAQMLYFGQRGFRVIAHDRRGHGASDKPWDGNNMDQYADDLAELIEQRDLRDVILVGHSTGGGEVAHYIGRHGTARVAKVVLVGAVPPLMLQTADNPEGTPLAVFDGIRQGTALNRSQFFRDLALPFYGFNRAGAEINTGLQESFWLMGMQGGIKGEYDCIYAFSEVDYTGDLRKIDKPTLVIHGDDDQIVPIAASGLKTAKEVKGAQLKIYPGGSHGLAQLQAEQFNADVLAFIRA</sequence>
<dbReference type="RefSeq" id="WP_136988830.1">
    <property type="nucleotide sequence ID" value="NZ_SZPQ01000003.1"/>
</dbReference>
<evidence type="ECO:0000259" key="2">
    <source>
        <dbReference type="Pfam" id="PF00561"/>
    </source>
</evidence>
<dbReference type="InterPro" id="IPR050471">
    <property type="entry name" value="AB_hydrolase"/>
</dbReference>
<evidence type="ECO:0000256" key="1">
    <source>
        <dbReference type="ARBA" id="ARBA00038128"/>
    </source>
</evidence>
<dbReference type="GO" id="GO:0016787">
    <property type="term" value="F:hydrolase activity"/>
    <property type="evidence" value="ECO:0007669"/>
    <property type="project" value="UniProtKB-KW"/>
</dbReference>
<dbReference type="Gene3D" id="3.40.50.1820">
    <property type="entry name" value="alpha/beta hydrolase"/>
    <property type="match status" value="1"/>
</dbReference>
<dbReference type="InterPro" id="IPR000073">
    <property type="entry name" value="AB_hydrolase_1"/>
</dbReference>
<comment type="similarity">
    <text evidence="1">Belongs to the AB hydrolase superfamily. Bacterial non-heme haloperoxidase / perhydrolase family.</text>
</comment>
<gene>
    <name evidence="3" type="ORF">FCN80_05200</name>
</gene>
<organism evidence="3 4">
    <name type="scientific">Martelella alba</name>
    <dbReference type="NCBI Taxonomy" id="2590451"/>
    <lineage>
        <taxon>Bacteria</taxon>
        <taxon>Pseudomonadati</taxon>
        <taxon>Pseudomonadota</taxon>
        <taxon>Alphaproteobacteria</taxon>
        <taxon>Hyphomicrobiales</taxon>
        <taxon>Aurantimonadaceae</taxon>
        <taxon>Martelella</taxon>
    </lineage>
</organism>
<dbReference type="Proteomes" id="UP000305202">
    <property type="component" value="Unassembled WGS sequence"/>
</dbReference>
<dbReference type="InterPro" id="IPR029058">
    <property type="entry name" value="AB_hydrolase_fold"/>
</dbReference>
<evidence type="ECO:0000313" key="4">
    <source>
        <dbReference type="Proteomes" id="UP000305202"/>
    </source>
</evidence>
<protein>
    <submittedName>
        <fullName evidence="3">Alpha/beta hydrolase</fullName>
    </submittedName>
</protein>
<dbReference type="InterPro" id="IPR000639">
    <property type="entry name" value="Epox_hydrolase-like"/>
</dbReference>
<comment type="caution">
    <text evidence="3">The sequence shown here is derived from an EMBL/GenBank/DDBJ whole genome shotgun (WGS) entry which is preliminary data.</text>
</comment>
<dbReference type="PANTHER" id="PTHR43433:SF3">
    <property type="entry name" value="NON-HEME CHLOROPEROXIDASE"/>
    <property type="match status" value="1"/>
</dbReference>
<dbReference type="PRINTS" id="PR00412">
    <property type="entry name" value="EPOXHYDRLASE"/>
</dbReference>
<accession>A0ABY2SPP4</accession>
<dbReference type="PRINTS" id="PR00111">
    <property type="entry name" value="ABHYDROLASE"/>
</dbReference>
<name>A0ABY2SPP4_9HYPH</name>
<dbReference type="EMBL" id="SZPQ01000003">
    <property type="protein sequence ID" value="TKI07835.1"/>
    <property type="molecule type" value="Genomic_DNA"/>
</dbReference>
<proteinExistence type="inferred from homology"/>
<dbReference type="SUPFAM" id="SSF53474">
    <property type="entry name" value="alpha/beta-Hydrolases"/>
    <property type="match status" value="1"/>
</dbReference>
<feature type="domain" description="AB hydrolase-1" evidence="2">
    <location>
        <begin position="22"/>
        <end position="253"/>
    </location>
</feature>
<dbReference type="PANTHER" id="PTHR43433">
    <property type="entry name" value="HYDROLASE, ALPHA/BETA FOLD FAMILY PROTEIN"/>
    <property type="match status" value="1"/>
</dbReference>
<keyword evidence="3" id="KW-0378">Hydrolase</keyword>
<dbReference type="Pfam" id="PF00561">
    <property type="entry name" value="Abhydrolase_1"/>
    <property type="match status" value="1"/>
</dbReference>
<keyword evidence="4" id="KW-1185">Reference proteome</keyword>
<reference evidence="3 4" key="1">
    <citation type="submission" date="2019-04" db="EMBL/GenBank/DDBJ databases">
        <authorList>
            <person name="Li M."/>
            <person name="Gao C."/>
        </authorList>
    </citation>
    <scope>NUCLEOTIDE SEQUENCE [LARGE SCALE GENOMIC DNA]</scope>
    <source>
        <strain evidence="3 4">BGMRC 2031</strain>
    </source>
</reference>
<evidence type="ECO:0000313" key="3">
    <source>
        <dbReference type="EMBL" id="TKI07835.1"/>
    </source>
</evidence>